<reference evidence="1 2" key="1">
    <citation type="journal article" date="2010" name="Stand. Genomic Sci.">
        <title>Complete genome sequence of Planctomyces limnophilus type strain (Mu 290).</title>
        <authorList>
            <person name="Labutti K."/>
            <person name="Sikorski J."/>
            <person name="Schneider S."/>
            <person name="Nolan M."/>
            <person name="Lucas S."/>
            <person name="Glavina Del Rio T."/>
            <person name="Tice H."/>
            <person name="Cheng J.F."/>
            <person name="Goodwin L."/>
            <person name="Pitluck S."/>
            <person name="Liolios K."/>
            <person name="Ivanova N."/>
            <person name="Mavromatis K."/>
            <person name="Mikhailova N."/>
            <person name="Pati A."/>
            <person name="Chen A."/>
            <person name="Palaniappan K."/>
            <person name="Land M."/>
            <person name="Hauser L."/>
            <person name="Chang Y.J."/>
            <person name="Jeffries C.D."/>
            <person name="Tindall B.J."/>
            <person name="Rohde M."/>
            <person name="Goker M."/>
            <person name="Woyke T."/>
            <person name="Bristow J."/>
            <person name="Eisen J.A."/>
            <person name="Markowitz V."/>
            <person name="Hugenholtz P."/>
            <person name="Kyrpides N.C."/>
            <person name="Klenk H.P."/>
            <person name="Lapidus A."/>
        </authorList>
    </citation>
    <scope>NUCLEOTIDE SEQUENCE [LARGE SCALE GENOMIC DNA]</scope>
    <source>
        <strain evidence="2">ATCC 43296 / DSM 3776 / IFAM 1008 / 290</strain>
    </source>
</reference>
<accession>D5ST32</accession>
<sequence>MRFRRNAPSYYYIFHNLNRPHPACHPTPQHDVAKTTTSRKRKRRAFIMYFHKAHGSPVGQAPACRLRILHSLGSIQKDRYPRARPTSLSLLRPSCFSCPSQGGTGCSSASYLCAGGKGGIVGKSPLQLVYDSFLYSTESGEAFILLGFHHPGRIGISTGATLPTCATLRTPSVQMNITYRQPPMEFRSPQSQSYSYTPRIKEMKQMLIAFETHINSESSHYEQSP</sequence>
<gene>
    <name evidence="1" type="ordered locus">Plim_0956</name>
</gene>
<dbReference type="KEGG" id="plm:Plim_0956"/>
<keyword evidence="2" id="KW-1185">Reference proteome</keyword>
<evidence type="ECO:0000313" key="2">
    <source>
        <dbReference type="Proteomes" id="UP000002220"/>
    </source>
</evidence>
<dbReference type="HOGENOM" id="CLU_1228983_0_0_0"/>
<name>D5ST32_PLAL2</name>
<dbReference type="AlphaFoldDB" id="D5ST32"/>
<proteinExistence type="predicted"/>
<dbReference type="EMBL" id="CP001744">
    <property type="protein sequence ID" value="ADG66800.1"/>
    <property type="molecule type" value="Genomic_DNA"/>
</dbReference>
<organism evidence="1 2">
    <name type="scientific">Planctopirus limnophila (strain ATCC 43296 / DSM 3776 / IFAM 1008 / Mu 290)</name>
    <name type="common">Planctomyces limnophilus</name>
    <dbReference type="NCBI Taxonomy" id="521674"/>
    <lineage>
        <taxon>Bacteria</taxon>
        <taxon>Pseudomonadati</taxon>
        <taxon>Planctomycetota</taxon>
        <taxon>Planctomycetia</taxon>
        <taxon>Planctomycetales</taxon>
        <taxon>Planctomycetaceae</taxon>
        <taxon>Planctopirus</taxon>
    </lineage>
</organism>
<dbReference type="Proteomes" id="UP000002220">
    <property type="component" value="Chromosome"/>
</dbReference>
<evidence type="ECO:0000313" key="1">
    <source>
        <dbReference type="EMBL" id="ADG66800.1"/>
    </source>
</evidence>
<protein>
    <submittedName>
        <fullName evidence="1">Uncharacterized protein</fullName>
    </submittedName>
</protein>